<dbReference type="Gene3D" id="1.10.10.10">
    <property type="entry name" value="Winged helix-like DNA-binding domain superfamily/Winged helix DNA-binding domain"/>
    <property type="match status" value="1"/>
</dbReference>
<dbReference type="EMBL" id="JTFC01000029">
    <property type="protein sequence ID" value="RUS57069.1"/>
    <property type="molecule type" value="Genomic_DNA"/>
</dbReference>
<dbReference type="PANTHER" id="PTHR43133">
    <property type="entry name" value="RNA POLYMERASE ECF-TYPE SIGMA FACTO"/>
    <property type="match status" value="1"/>
</dbReference>
<dbReference type="InterPro" id="IPR036388">
    <property type="entry name" value="WH-like_DNA-bd_sf"/>
</dbReference>
<dbReference type="InterPro" id="IPR039425">
    <property type="entry name" value="RNA_pol_sigma-70-like"/>
</dbReference>
<comment type="caution">
    <text evidence="7">The sequence shown here is derived from an EMBL/GenBank/DDBJ whole genome shotgun (WGS) entry which is preliminary data.</text>
</comment>
<evidence type="ECO:0000259" key="6">
    <source>
        <dbReference type="Pfam" id="PF08281"/>
    </source>
</evidence>
<dbReference type="InterPro" id="IPR007627">
    <property type="entry name" value="RNA_pol_sigma70_r2"/>
</dbReference>
<dbReference type="InterPro" id="IPR013249">
    <property type="entry name" value="RNA_pol_sigma70_r4_t2"/>
</dbReference>
<dbReference type="SUPFAM" id="SSF88659">
    <property type="entry name" value="Sigma3 and sigma4 domains of RNA polymerase sigma factors"/>
    <property type="match status" value="1"/>
</dbReference>
<evidence type="ECO:0000259" key="5">
    <source>
        <dbReference type="Pfam" id="PF04542"/>
    </source>
</evidence>
<keyword evidence="2" id="KW-0805">Transcription regulation</keyword>
<dbReference type="GO" id="GO:0003677">
    <property type="term" value="F:DNA binding"/>
    <property type="evidence" value="ECO:0007669"/>
    <property type="project" value="InterPro"/>
</dbReference>
<evidence type="ECO:0000256" key="1">
    <source>
        <dbReference type="ARBA" id="ARBA00010641"/>
    </source>
</evidence>
<dbReference type="InterPro" id="IPR013325">
    <property type="entry name" value="RNA_pol_sigma_r2"/>
</dbReference>
<reference evidence="7 8" key="1">
    <citation type="submission" date="2014-11" db="EMBL/GenBank/DDBJ databases">
        <title>Genome sequence and analysis of novel Kurthia sp.</title>
        <authorList>
            <person name="Lawson J.N."/>
            <person name="Gonzalez J.E."/>
            <person name="Rinauldi L."/>
            <person name="Xuan Z."/>
            <person name="Firman A."/>
            <person name="Shaddox L."/>
            <person name="Trudeau A."/>
            <person name="Shah S."/>
            <person name="Reiman D."/>
        </authorList>
    </citation>
    <scope>NUCLEOTIDE SEQUENCE [LARGE SCALE GENOMIC DNA]</scope>
    <source>
        <strain evidence="7 8">3B1D</strain>
    </source>
</reference>
<evidence type="ECO:0000256" key="3">
    <source>
        <dbReference type="ARBA" id="ARBA00023082"/>
    </source>
</evidence>
<dbReference type="InterPro" id="IPR013324">
    <property type="entry name" value="RNA_pol_sigma_r3/r4-like"/>
</dbReference>
<dbReference type="NCBIfam" id="TIGR02937">
    <property type="entry name" value="sigma70-ECF"/>
    <property type="match status" value="1"/>
</dbReference>
<dbReference type="InterPro" id="IPR014284">
    <property type="entry name" value="RNA_pol_sigma-70_dom"/>
</dbReference>
<dbReference type="AlphaFoldDB" id="A0A433RUY8"/>
<dbReference type="Pfam" id="PF04542">
    <property type="entry name" value="Sigma70_r2"/>
    <property type="match status" value="1"/>
</dbReference>
<keyword evidence="8" id="KW-1185">Reference proteome</keyword>
<dbReference type="Proteomes" id="UP000288623">
    <property type="component" value="Unassembled WGS sequence"/>
</dbReference>
<evidence type="ECO:0000256" key="2">
    <source>
        <dbReference type="ARBA" id="ARBA00023015"/>
    </source>
</evidence>
<dbReference type="SUPFAM" id="SSF88946">
    <property type="entry name" value="Sigma2 domain of RNA polymerase sigma factors"/>
    <property type="match status" value="1"/>
</dbReference>
<evidence type="ECO:0000313" key="8">
    <source>
        <dbReference type="Proteomes" id="UP000288623"/>
    </source>
</evidence>
<organism evidence="7 8">
    <name type="scientific">Candidatus Kurthia intestinigallinarum</name>
    <dbReference type="NCBI Taxonomy" id="1562256"/>
    <lineage>
        <taxon>Bacteria</taxon>
        <taxon>Bacillati</taxon>
        <taxon>Bacillota</taxon>
        <taxon>Bacilli</taxon>
        <taxon>Bacillales</taxon>
        <taxon>Caryophanaceae</taxon>
        <taxon>Kurthia</taxon>
    </lineage>
</organism>
<proteinExistence type="inferred from homology"/>
<comment type="similarity">
    <text evidence="1">Belongs to the sigma-70 factor family. ECF subfamily.</text>
</comment>
<dbReference type="CDD" id="cd06171">
    <property type="entry name" value="Sigma70_r4"/>
    <property type="match status" value="1"/>
</dbReference>
<dbReference type="Gene3D" id="1.10.1740.10">
    <property type="match status" value="1"/>
</dbReference>
<keyword evidence="4" id="KW-0804">Transcription</keyword>
<feature type="domain" description="RNA polymerase sigma-70 region 2" evidence="5">
    <location>
        <begin position="21"/>
        <end position="74"/>
    </location>
</feature>
<sequence>MNQKDAFASYLIQLGEEVIILLRSKGASKDDAEDIIQNTFFKTYSLLPDLDEKTIRPWFYRVALNELIDLKRKKFKTNIPLSEELQSKLANGDDDFEKLFNQDEIMYLLQNVKKEYRELFVLKYYYELSYKEIGQLLQLRTETVKKKLYRARKSIQKEVGGIKAWVHRFKKH</sequence>
<name>A0A433RUY8_9BACL</name>
<evidence type="ECO:0000256" key="4">
    <source>
        <dbReference type="ARBA" id="ARBA00023163"/>
    </source>
</evidence>
<gene>
    <name evidence="7" type="ORF">QI30_08375</name>
</gene>
<evidence type="ECO:0000313" key="7">
    <source>
        <dbReference type="EMBL" id="RUS57069.1"/>
    </source>
</evidence>
<protein>
    <submittedName>
        <fullName evidence="7">RNA polymerase sigma factor</fullName>
    </submittedName>
</protein>
<dbReference type="OrthoDB" id="9784984at2"/>
<dbReference type="Pfam" id="PF08281">
    <property type="entry name" value="Sigma70_r4_2"/>
    <property type="match status" value="1"/>
</dbReference>
<keyword evidence="3" id="KW-0731">Sigma factor</keyword>
<dbReference type="PANTHER" id="PTHR43133:SF60">
    <property type="entry name" value="RNA POLYMERASE SIGMA FACTOR SIGV"/>
    <property type="match status" value="1"/>
</dbReference>
<dbReference type="RefSeq" id="WP_126990489.1">
    <property type="nucleotide sequence ID" value="NZ_JTFC01000029.1"/>
</dbReference>
<dbReference type="GO" id="GO:0016987">
    <property type="term" value="F:sigma factor activity"/>
    <property type="evidence" value="ECO:0007669"/>
    <property type="project" value="UniProtKB-KW"/>
</dbReference>
<feature type="domain" description="RNA polymerase sigma factor 70 region 4 type 2" evidence="6">
    <location>
        <begin position="103"/>
        <end position="154"/>
    </location>
</feature>
<dbReference type="GO" id="GO:0006352">
    <property type="term" value="P:DNA-templated transcription initiation"/>
    <property type="evidence" value="ECO:0007669"/>
    <property type="project" value="InterPro"/>
</dbReference>
<accession>A0A433RUY8</accession>